<proteinExistence type="predicted"/>
<accession>A0A9P7D4F6</accession>
<reference evidence="1" key="1">
    <citation type="journal article" date="2020" name="New Phytol.">
        <title>Comparative genomics reveals dynamic genome evolution in host specialist ectomycorrhizal fungi.</title>
        <authorList>
            <person name="Lofgren L.A."/>
            <person name="Nguyen N.H."/>
            <person name="Vilgalys R."/>
            <person name="Ruytinx J."/>
            <person name="Liao H.L."/>
            <person name="Branco S."/>
            <person name="Kuo A."/>
            <person name="LaButti K."/>
            <person name="Lipzen A."/>
            <person name="Andreopoulos W."/>
            <person name="Pangilinan J."/>
            <person name="Riley R."/>
            <person name="Hundley H."/>
            <person name="Na H."/>
            <person name="Barry K."/>
            <person name="Grigoriev I.V."/>
            <person name="Stajich J.E."/>
            <person name="Kennedy P.G."/>
        </authorList>
    </citation>
    <scope>NUCLEOTIDE SEQUENCE</scope>
    <source>
        <strain evidence="1">DOB743</strain>
    </source>
</reference>
<dbReference type="AlphaFoldDB" id="A0A9P7D4F6"/>
<dbReference type="OrthoDB" id="3205788at2759"/>
<sequence>MHVDFEETKCLRALAESTEVIPDVTVGSMSLSYETTTEQTEHTSGISNVPLGDPLAEHAEQALARRAPYPGDDLSNEESFSCQQFVVYRTSETHYVVMDGARRLEDDLLVPSSLLANPKFCLTDWYMTHLAKRFAMSKDLVRLMHSREPMGDPISKRLCEILNNETQFPGIHSPRRFTCGRVSFRDDVSFEIHDKDLNLRLWANDVYLSNPRLNVTKWYHKRLIKAYQELEALMREKELDGEFNQLRILEN</sequence>
<evidence type="ECO:0000313" key="1">
    <source>
        <dbReference type="EMBL" id="KAG1779099.1"/>
    </source>
</evidence>
<comment type="caution">
    <text evidence="1">The sequence shown here is derived from an EMBL/GenBank/DDBJ whole genome shotgun (WGS) entry which is preliminary data.</text>
</comment>
<dbReference type="EMBL" id="JABBWD010000013">
    <property type="protein sequence ID" value="KAG1779099.1"/>
    <property type="molecule type" value="Genomic_DNA"/>
</dbReference>
<organism evidence="1 2">
    <name type="scientific">Suillus placidus</name>
    <dbReference type="NCBI Taxonomy" id="48579"/>
    <lineage>
        <taxon>Eukaryota</taxon>
        <taxon>Fungi</taxon>
        <taxon>Dikarya</taxon>
        <taxon>Basidiomycota</taxon>
        <taxon>Agaricomycotina</taxon>
        <taxon>Agaricomycetes</taxon>
        <taxon>Agaricomycetidae</taxon>
        <taxon>Boletales</taxon>
        <taxon>Suillineae</taxon>
        <taxon>Suillaceae</taxon>
        <taxon>Suillus</taxon>
    </lineage>
</organism>
<gene>
    <name evidence="1" type="ORF">EV702DRAFT_966735</name>
</gene>
<protein>
    <submittedName>
        <fullName evidence="1">Uncharacterized protein</fullName>
    </submittedName>
</protein>
<keyword evidence="2" id="KW-1185">Reference proteome</keyword>
<evidence type="ECO:0000313" key="2">
    <source>
        <dbReference type="Proteomes" id="UP000714275"/>
    </source>
</evidence>
<feature type="non-terminal residue" evidence="1">
    <location>
        <position position="251"/>
    </location>
</feature>
<dbReference type="Proteomes" id="UP000714275">
    <property type="component" value="Unassembled WGS sequence"/>
</dbReference>
<name>A0A9P7D4F6_9AGAM</name>